<dbReference type="OrthoDB" id="8641981at2"/>
<accession>A0A4R5LFM1</accession>
<dbReference type="Pfam" id="PF11804">
    <property type="entry name" value="DUF3325"/>
    <property type="match status" value="1"/>
</dbReference>
<reference evidence="2 3" key="1">
    <citation type="submission" date="2019-03" db="EMBL/GenBank/DDBJ databases">
        <title>Paraburkholderia sp. isolated from native Mimosa gymnas in Guartela State Park, Brazil.</title>
        <authorList>
            <person name="Paulitsch F."/>
            <person name="Hungria M."/>
            <person name="Delamuta J.R.M."/>
            <person name="Ribeiro R.A."/>
            <person name="Dall'Agnol R."/>
            <person name="Silva J.S.B."/>
        </authorList>
    </citation>
    <scope>NUCLEOTIDE SEQUENCE [LARGE SCALE GENOMIC DNA]</scope>
    <source>
        <strain evidence="2 3">CNPSo 3008</strain>
    </source>
</reference>
<dbReference type="InterPro" id="IPR021762">
    <property type="entry name" value="DUF3325"/>
</dbReference>
<evidence type="ECO:0000256" key="1">
    <source>
        <dbReference type="SAM" id="Phobius"/>
    </source>
</evidence>
<name>A0A4R5LFM1_9BURK</name>
<keyword evidence="1" id="KW-0812">Transmembrane</keyword>
<gene>
    <name evidence="2" type="ORF">E1N52_12205</name>
</gene>
<dbReference type="RefSeq" id="WP_133183047.1">
    <property type="nucleotide sequence ID" value="NZ_SMOD01000008.1"/>
</dbReference>
<keyword evidence="1" id="KW-0472">Membrane</keyword>
<keyword evidence="1" id="KW-1133">Transmembrane helix</keyword>
<evidence type="ECO:0000313" key="3">
    <source>
        <dbReference type="Proteomes" id="UP000295606"/>
    </source>
</evidence>
<dbReference type="Proteomes" id="UP000295606">
    <property type="component" value="Unassembled WGS sequence"/>
</dbReference>
<feature type="transmembrane region" description="Helical" evidence="1">
    <location>
        <begin position="36"/>
        <end position="59"/>
    </location>
</feature>
<organism evidence="2 3">
    <name type="scientific">Paraburkholderia guartelaensis</name>
    <dbReference type="NCBI Taxonomy" id="2546446"/>
    <lineage>
        <taxon>Bacteria</taxon>
        <taxon>Pseudomonadati</taxon>
        <taxon>Pseudomonadota</taxon>
        <taxon>Betaproteobacteria</taxon>
        <taxon>Burkholderiales</taxon>
        <taxon>Burkholderiaceae</taxon>
        <taxon>Paraburkholderia</taxon>
    </lineage>
</organism>
<dbReference type="AlphaFoldDB" id="A0A4R5LFM1"/>
<protein>
    <submittedName>
        <fullName evidence="2">DUF3325 domain-containing protein</fullName>
    </submittedName>
</protein>
<evidence type="ECO:0000313" key="2">
    <source>
        <dbReference type="EMBL" id="TDG08139.1"/>
    </source>
</evidence>
<proteinExistence type="predicted"/>
<sequence length="94" mass="10229">MMPIFALVLCVPAFACLAMAMERHQETLFSARLPAVLSRVLRCVGWCVLLAALWLAVAGKGWALGLVWYSGCTSLAAGIVYGLLIVYARRTTVR</sequence>
<feature type="transmembrane region" description="Helical" evidence="1">
    <location>
        <begin position="66"/>
        <end position="88"/>
    </location>
</feature>
<dbReference type="EMBL" id="SMOD01000008">
    <property type="protein sequence ID" value="TDG08139.1"/>
    <property type="molecule type" value="Genomic_DNA"/>
</dbReference>
<comment type="caution">
    <text evidence="2">The sequence shown here is derived from an EMBL/GenBank/DDBJ whole genome shotgun (WGS) entry which is preliminary data.</text>
</comment>